<protein>
    <submittedName>
        <fullName evidence="2">Uncharacterized protein</fullName>
    </submittedName>
</protein>
<dbReference type="AlphaFoldDB" id="E6K0Q7"/>
<proteinExistence type="predicted"/>
<dbReference type="HOGENOM" id="CLU_939624_0_0_11"/>
<dbReference type="EMBL" id="AEON01000001">
    <property type="protein sequence ID" value="EFT83388.1"/>
    <property type="molecule type" value="Genomic_DNA"/>
</dbReference>
<reference evidence="2 3" key="1">
    <citation type="submission" date="2010-12" db="EMBL/GenBank/DDBJ databases">
        <authorList>
            <person name="Muzny D."/>
            <person name="Qin X."/>
            <person name="Buhay C."/>
            <person name="Dugan-Rocha S."/>
            <person name="Ding Y."/>
            <person name="Chen G."/>
            <person name="Hawes A."/>
            <person name="Holder M."/>
            <person name="Jhangiani S."/>
            <person name="Johnson A."/>
            <person name="Khan Z."/>
            <person name="Li Z."/>
            <person name="Liu W."/>
            <person name="Liu X."/>
            <person name="Perez L."/>
            <person name="Shen H."/>
            <person name="Wang Q."/>
            <person name="Watt J."/>
            <person name="Xi L."/>
            <person name="Xin Y."/>
            <person name="Zhou J."/>
            <person name="Deng J."/>
            <person name="Jiang H."/>
            <person name="Liu Y."/>
            <person name="Qu J."/>
            <person name="Song X.-Z."/>
            <person name="Zhang L."/>
            <person name="Villasana D."/>
            <person name="Johnson A."/>
            <person name="Liu J."/>
            <person name="Liyanage D."/>
            <person name="Lorensuhewa L."/>
            <person name="Robinson T."/>
            <person name="Song A."/>
            <person name="Song B.-B."/>
            <person name="Dinh H."/>
            <person name="Thornton R."/>
            <person name="Coyle M."/>
            <person name="Francisco L."/>
            <person name="Jackson L."/>
            <person name="Javaid M."/>
            <person name="Korchina V."/>
            <person name="Kovar C."/>
            <person name="Mata R."/>
            <person name="Mathew T."/>
            <person name="Ngo R."/>
            <person name="Nguyen L."/>
            <person name="Nguyen N."/>
            <person name="Okwuonu G."/>
            <person name="Ongeri F."/>
            <person name="Pham C."/>
            <person name="Simmons D."/>
            <person name="Wilczek-Boney K."/>
            <person name="Hale W."/>
            <person name="Jakkamsetti A."/>
            <person name="Pham P."/>
            <person name="Ruth R."/>
            <person name="San Lucas F."/>
            <person name="Warren J."/>
            <person name="Zhang J."/>
            <person name="Zhao Z."/>
            <person name="Zhou C."/>
            <person name="Zhu D."/>
            <person name="Lee S."/>
            <person name="Bess C."/>
            <person name="Blankenburg K."/>
            <person name="Forbes L."/>
            <person name="Fu Q."/>
            <person name="Gubbala S."/>
            <person name="Hirani K."/>
            <person name="Jayaseelan J.C."/>
            <person name="Lara F."/>
            <person name="Munidasa M."/>
            <person name="Palculict T."/>
            <person name="Patil S."/>
            <person name="Pu L.-L."/>
            <person name="Saada N."/>
            <person name="Tang L."/>
            <person name="Weissenberger G."/>
            <person name="Zhu Y."/>
            <person name="Hemphill L."/>
            <person name="Shang Y."/>
            <person name="Youmans B."/>
            <person name="Ayvaz T."/>
            <person name="Ross M."/>
            <person name="Santibanez J."/>
            <person name="Aqrawi P."/>
            <person name="Gross S."/>
            <person name="Joshi V."/>
            <person name="Fowler G."/>
            <person name="Nazareth L."/>
            <person name="Reid J."/>
            <person name="Worley K."/>
            <person name="Petrosino J."/>
            <person name="Highlander S."/>
            <person name="Gibbs R."/>
        </authorList>
    </citation>
    <scope>NUCLEOTIDE SEQUENCE [LARGE SCALE GENOMIC DNA]</scope>
    <source>
        <strain evidence="2 3">DSM 10105</strain>
    </source>
</reference>
<dbReference type="KEGG" id="pdo:PSDT_1201"/>
<dbReference type="Proteomes" id="UP000004946">
    <property type="component" value="Chromosome"/>
</dbReference>
<name>E6K0Q7_PARDN</name>
<gene>
    <name evidence="2" type="ORF">HMPREF0620_0393</name>
</gene>
<keyword evidence="3" id="KW-1185">Reference proteome</keyword>
<keyword evidence="1" id="KW-0472">Membrane</keyword>
<keyword evidence="1" id="KW-0812">Transmembrane</keyword>
<dbReference type="eggNOG" id="ENOG5032XAB">
    <property type="taxonomic scope" value="Bacteria"/>
</dbReference>
<keyword evidence="1" id="KW-1133">Transmembrane helix</keyword>
<evidence type="ECO:0000256" key="1">
    <source>
        <dbReference type="SAM" id="Phobius"/>
    </source>
</evidence>
<dbReference type="RefSeq" id="WP_006290188.1">
    <property type="nucleotide sequence ID" value="NZ_AP012333.1"/>
</dbReference>
<sequence length="300" mass="33997">MPERRKSTAPRKSRSSHLKWLIIIPLLIALVLAIVIPSLRSIGGRGIGGAREEAHALDLFKNLERFQDYDYDMEKAFHLSATRLPGTVTAQYLDLQSRYDQALSAWLEGQLGIASLDADLASRKVAGYRRLPLQRVRKDGSHETYFRSKSHLLSPYLYLRSNIRLERLSPADLATLKNNTMDQADGRKILISLAGRTFRDTTHYESPRRYKFPITDLAYNWTSRCCAADPKSYSSNFAPARSLVFWLSYTDSENAEGWNEYQYVKEAAARSEKAYSAVLGYPARIFVHPMGADGQAHPAF</sequence>
<evidence type="ECO:0000313" key="3">
    <source>
        <dbReference type="Proteomes" id="UP000004946"/>
    </source>
</evidence>
<feature type="transmembrane region" description="Helical" evidence="1">
    <location>
        <begin position="20"/>
        <end position="39"/>
    </location>
</feature>
<comment type="caution">
    <text evidence="2">The sequence shown here is derived from an EMBL/GenBank/DDBJ whole genome shotgun (WGS) entry which is preliminary data.</text>
</comment>
<accession>E6K0Q7</accession>
<organism evidence="2 3">
    <name type="scientific">Parascardovia denticolens DSM 10105 = JCM 12538</name>
    <dbReference type="NCBI Taxonomy" id="864564"/>
    <lineage>
        <taxon>Bacteria</taxon>
        <taxon>Bacillati</taxon>
        <taxon>Actinomycetota</taxon>
        <taxon>Actinomycetes</taxon>
        <taxon>Bifidobacteriales</taxon>
        <taxon>Bifidobacteriaceae</taxon>
        <taxon>Parascardovia</taxon>
    </lineage>
</organism>
<evidence type="ECO:0000313" key="2">
    <source>
        <dbReference type="EMBL" id="EFT83388.1"/>
    </source>
</evidence>
<dbReference type="PATRIC" id="fig|864564.6.peg.1319"/>